<feature type="region of interest" description="Disordered" evidence="1">
    <location>
        <begin position="1"/>
        <end position="23"/>
    </location>
</feature>
<protein>
    <submittedName>
        <fullName evidence="2">Uncharacterized protein</fullName>
    </submittedName>
</protein>
<evidence type="ECO:0000256" key="1">
    <source>
        <dbReference type="SAM" id="MobiDB-lite"/>
    </source>
</evidence>
<dbReference type="EMBL" id="BGPR01000500">
    <property type="protein sequence ID" value="GBM23561.1"/>
    <property type="molecule type" value="Genomic_DNA"/>
</dbReference>
<sequence length="128" mass="14465">MHQDKNTECIKKENRQKGRIQERNRGAALEYSLPLPSGSSDYRLQQILSMFLRLPWPSGKVSALEPEDSKFEILIPLKIHHVLGLLHVKSYILAKHSVNVVWKFGEVSASSGVVLVICAAQNYEVLLK</sequence>
<accession>A0A4Y2E3T4</accession>
<proteinExistence type="predicted"/>
<reference evidence="2 3" key="1">
    <citation type="journal article" date="2019" name="Sci. Rep.">
        <title>Orb-weaving spider Araneus ventricosus genome elucidates the spidroin gene catalogue.</title>
        <authorList>
            <person name="Kono N."/>
            <person name="Nakamura H."/>
            <person name="Ohtoshi R."/>
            <person name="Moran D.A.P."/>
            <person name="Shinohara A."/>
            <person name="Yoshida Y."/>
            <person name="Fujiwara M."/>
            <person name="Mori M."/>
            <person name="Tomita M."/>
            <person name="Arakawa K."/>
        </authorList>
    </citation>
    <scope>NUCLEOTIDE SEQUENCE [LARGE SCALE GENOMIC DNA]</scope>
</reference>
<organism evidence="2 3">
    <name type="scientific">Araneus ventricosus</name>
    <name type="common">Orbweaver spider</name>
    <name type="synonym">Epeira ventricosa</name>
    <dbReference type="NCBI Taxonomy" id="182803"/>
    <lineage>
        <taxon>Eukaryota</taxon>
        <taxon>Metazoa</taxon>
        <taxon>Ecdysozoa</taxon>
        <taxon>Arthropoda</taxon>
        <taxon>Chelicerata</taxon>
        <taxon>Arachnida</taxon>
        <taxon>Araneae</taxon>
        <taxon>Araneomorphae</taxon>
        <taxon>Entelegynae</taxon>
        <taxon>Araneoidea</taxon>
        <taxon>Araneidae</taxon>
        <taxon>Araneus</taxon>
    </lineage>
</organism>
<dbReference type="Proteomes" id="UP000499080">
    <property type="component" value="Unassembled WGS sequence"/>
</dbReference>
<keyword evidence="3" id="KW-1185">Reference proteome</keyword>
<gene>
    <name evidence="2" type="ORF">AVEN_196639_1</name>
</gene>
<evidence type="ECO:0000313" key="3">
    <source>
        <dbReference type="Proteomes" id="UP000499080"/>
    </source>
</evidence>
<evidence type="ECO:0000313" key="2">
    <source>
        <dbReference type="EMBL" id="GBM23561.1"/>
    </source>
</evidence>
<name>A0A4Y2E3T4_ARAVE</name>
<dbReference type="AlphaFoldDB" id="A0A4Y2E3T4"/>
<comment type="caution">
    <text evidence="2">The sequence shown here is derived from an EMBL/GenBank/DDBJ whole genome shotgun (WGS) entry which is preliminary data.</text>
</comment>